<feature type="binding site" evidence="9">
    <location>
        <position position="16"/>
    </location>
    <ligand>
        <name>ATP</name>
        <dbReference type="ChEBI" id="CHEBI:30616"/>
    </ligand>
</feature>
<feature type="active site" description="Proton donor/acceptor" evidence="9">
    <location>
        <position position="149"/>
    </location>
</feature>
<dbReference type="PROSITE" id="PS01076">
    <property type="entry name" value="ACETATE_KINASE_2"/>
    <property type="match status" value="1"/>
</dbReference>
<dbReference type="SUPFAM" id="SSF53067">
    <property type="entry name" value="Actin-like ATPase domain"/>
    <property type="match status" value="2"/>
</dbReference>
<evidence type="ECO:0000256" key="3">
    <source>
        <dbReference type="ARBA" id="ARBA00022679"/>
    </source>
</evidence>
<dbReference type="GO" id="GO:0000287">
    <property type="term" value="F:magnesium ion binding"/>
    <property type="evidence" value="ECO:0007669"/>
    <property type="project" value="UniProtKB-UniRule"/>
</dbReference>
<feature type="binding site" evidence="9">
    <location>
        <position position="378"/>
    </location>
    <ligand>
        <name>Mg(2+)</name>
        <dbReference type="ChEBI" id="CHEBI:18420"/>
    </ligand>
</feature>
<dbReference type="Proteomes" id="UP000001962">
    <property type="component" value="Chromosome"/>
</dbReference>
<dbReference type="eggNOG" id="COG0282">
    <property type="taxonomic scope" value="Bacteria"/>
</dbReference>
<evidence type="ECO:0000256" key="4">
    <source>
        <dbReference type="ARBA" id="ARBA00022723"/>
    </source>
</evidence>
<keyword evidence="6 9" id="KW-0418">Kinase</keyword>
<feature type="binding site" evidence="9">
    <location>
        <begin position="282"/>
        <end position="284"/>
    </location>
    <ligand>
        <name>ATP</name>
        <dbReference type="ChEBI" id="CHEBI:30616"/>
    </ligand>
</feature>
<dbReference type="PANTHER" id="PTHR21060">
    <property type="entry name" value="ACETATE KINASE"/>
    <property type="match status" value="1"/>
</dbReference>
<dbReference type="KEGG" id="aeh:Mlg_2377"/>
<evidence type="ECO:0000256" key="6">
    <source>
        <dbReference type="ARBA" id="ARBA00022777"/>
    </source>
</evidence>
<keyword evidence="3 9" id="KW-0808">Transferase</keyword>
<evidence type="ECO:0000256" key="7">
    <source>
        <dbReference type="ARBA" id="ARBA00022840"/>
    </source>
</evidence>
<keyword evidence="8 9" id="KW-0460">Magnesium</keyword>
<dbReference type="Pfam" id="PF00871">
    <property type="entry name" value="Acetate_kinase"/>
    <property type="match status" value="1"/>
</dbReference>
<keyword evidence="7 9" id="KW-0067">ATP-binding</keyword>
<evidence type="ECO:0000256" key="1">
    <source>
        <dbReference type="ARBA" id="ARBA00008748"/>
    </source>
</evidence>
<evidence type="ECO:0000256" key="8">
    <source>
        <dbReference type="ARBA" id="ARBA00022842"/>
    </source>
</evidence>
<keyword evidence="4 9" id="KW-0479">Metal-binding</keyword>
<comment type="cofactor">
    <cofactor evidence="9">
        <name>Mg(2+)</name>
        <dbReference type="ChEBI" id="CHEBI:18420"/>
    </cofactor>
    <cofactor evidence="9">
        <name>Mn(2+)</name>
        <dbReference type="ChEBI" id="CHEBI:29035"/>
    </cofactor>
    <text evidence="9">Mg(2+). Can also accept Mn(2+).</text>
</comment>
<comment type="pathway">
    <text evidence="9">Metabolic intermediate biosynthesis; acetyl-CoA biosynthesis; acetyl-CoA from acetate: step 1/2.</text>
</comment>
<dbReference type="GO" id="GO:0006083">
    <property type="term" value="P:acetate metabolic process"/>
    <property type="evidence" value="ECO:0007669"/>
    <property type="project" value="TreeGrafter"/>
</dbReference>
<keyword evidence="5 9" id="KW-0547">Nucleotide-binding</keyword>
<comment type="similarity">
    <text evidence="1 9 10">Belongs to the acetokinase family.</text>
</comment>
<comment type="catalytic activity">
    <reaction evidence="9">
        <text>acetate + ATP = acetyl phosphate + ADP</text>
        <dbReference type="Rhea" id="RHEA:11352"/>
        <dbReference type="ChEBI" id="CHEBI:22191"/>
        <dbReference type="ChEBI" id="CHEBI:30089"/>
        <dbReference type="ChEBI" id="CHEBI:30616"/>
        <dbReference type="ChEBI" id="CHEBI:456216"/>
        <dbReference type="EC" id="2.7.2.1"/>
    </reaction>
</comment>
<dbReference type="PROSITE" id="PS01075">
    <property type="entry name" value="ACETATE_KINASE_1"/>
    <property type="match status" value="1"/>
</dbReference>
<dbReference type="InterPro" id="IPR023865">
    <property type="entry name" value="Aliphatic_acid_kinase_CS"/>
</dbReference>
<evidence type="ECO:0000313" key="11">
    <source>
        <dbReference type="EMBL" id="ABI57717.1"/>
    </source>
</evidence>
<accession>Q0A620</accession>
<dbReference type="PANTHER" id="PTHR21060:SF21">
    <property type="entry name" value="ACETATE KINASE"/>
    <property type="match status" value="1"/>
</dbReference>
<dbReference type="UniPathway" id="UPA00340">
    <property type="reaction ID" value="UER00458"/>
</dbReference>
<name>Q0A620_ALKEH</name>
<dbReference type="Gene3D" id="3.30.420.40">
    <property type="match status" value="2"/>
</dbReference>
<sequence length="393" mass="42577">MTQALLVINAGSSSIKFALYTVAGGAPTPCYRGQADGLGASIGSLQIKDDQGKRLLHEELPESDGHDEALDRALSWLEERLEGHDLIGAGHRVVHGGPEFSHPVRITDDILERLDGFCELAPLHQPHNLRAIHAVARVRPHLPQVACFDTAVHRQQPRVAQRFALPRQYENKGVLRYGFHGLSYEYIASVLPDHDRQAAEGRTIVAHLGNGASMCALHGGQSVASTMGFTALDGLPMGQRCGNIDPGVILYLLQNEGMNAAEIEDLLYRRSGLLGLSGISADMRQLLESDRREAAEAVEYYVYRAVREVGSLTAALGGLDALVFTAGIGENAAPVRAAICEQLGWLGITLDREANAHNAGRITTTDSRIPAYIIPTNEELMIARHTLRTLDPA</sequence>
<keyword evidence="12" id="KW-1185">Reference proteome</keyword>
<dbReference type="PIRSF" id="PIRSF000722">
    <property type="entry name" value="Acetate_prop_kin"/>
    <property type="match status" value="1"/>
</dbReference>
<feature type="binding site" evidence="9">
    <location>
        <begin position="327"/>
        <end position="331"/>
    </location>
    <ligand>
        <name>ATP</name>
        <dbReference type="ChEBI" id="CHEBI:30616"/>
    </ligand>
</feature>
<dbReference type="InterPro" id="IPR043129">
    <property type="entry name" value="ATPase_NBD"/>
</dbReference>
<dbReference type="AlphaFoldDB" id="Q0A620"/>
<proteinExistence type="inferred from homology"/>
<dbReference type="HOGENOM" id="CLU_020352_0_0_6"/>
<keyword evidence="2 9" id="KW-0963">Cytoplasm</keyword>
<dbReference type="NCBIfam" id="TIGR00016">
    <property type="entry name" value="ackA"/>
    <property type="match status" value="1"/>
</dbReference>
<evidence type="ECO:0000256" key="2">
    <source>
        <dbReference type="ARBA" id="ARBA00022490"/>
    </source>
</evidence>
<evidence type="ECO:0000256" key="9">
    <source>
        <dbReference type="HAMAP-Rule" id="MF_00020"/>
    </source>
</evidence>
<comment type="subunit">
    <text evidence="9">Homodimer.</text>
</comment>
<comment type="function">
    <text evidence="9">Catalyzes the formation of acetyl phosphate from acetate and ATP. Can also catalyze the reverse reaction.</text>
</comment>
<feature type="binding site" evidence="9">
    <location>
        <position position="92"/>
    </location>
    <ligand>
        <name>substrate</name>
    </ligand>
</feature>
<organism evidence="11 12">
    <name type="scientific">Alkalilimnicola ehrlichii (strain ATCC BAA-1101 / DSM 17681 / MLHE-1)</name>
    <dbReference type="NCBI Taxonomy" id="187272"/>
    <lineage>
        <taxon>Bacteria</taxon>
        <taxon>Pseudomonadati</taxon>
        <taxon>Pseudomonadota</taxon>
        <taxon>Gammaproteobacteria</taxon>
        <taxon>Chromatiales</taxon>
        <taxon>Ectothiorhodospiraceae</taxon>
        <taxon>Alkalilimnicola</taxon>
    </lineage>
</organism>
<dbReference type="RefSeq" id="WP_011630110.1">
    <property type="nucleotide sequence ID" value="NC_008340.1"/>
</dbReference>
<dbReference type="EMBL" id="CP000453">
    <property type="protein sequence ID" value="ABI57717.1"/>
    <property type="molecule type" value="Genomic_DNA"/>
</dbReference>
<evidence type="ECO:0000313" key="12">
    <source>
        <dbReference type="Proteomes" id="UP000001962"/>
    </source>
</evidence>
<feature type="binding site" evidence="9">
    <location>
        <position position="9"/>
    </location>
    <ligand>
        <name>Mg(2+)</name>
        <dbReference type="ChEBI" id="CHEBI:18420"/>
    </ligand>
</feature>
<feature type="binding site" evidence="9">
    <location>
        <begin position="207"/>
        <end position="211"/>
    </location>
    <ligand>
        <name>ATP</name>
        <dbReference type="ChEBI" id="CHEBI:30616"/>
    </ligand>
</feature>
<reference evidence="12" key="1">
    <citation type="submission" date="2006-08" db="EMBL/GenBank/DDBJ databases">
        <title>Complete sequence of Alkalilimnicola ehrilichei MLHE-1.</title>
        <authorList>
            <person name="Copeland A."/>
            <person name="Lucas S."/>
            <person name="Lapidus A."/>
            <person name="Barry K."/>
            <person name="Detter J.C."/>
            <person name="Glavina del Rio T."/>
            <person name="Hammon N."/>
            <person name="Israni S."/>
            <person name="Dalin E."/>
            <person name="Tice H."/>
            <person name="Pitluck S."/>
            <person name="Sims D."/>
            <person name="Brettin T."/>
            <person name="Bruce D."/>
            <person name="Han C."/>
            <person name="Tapia R."/>
            <person name="Gilna P."/>
            <person name="Schmutz J."/>
            <person name="Larimer F."/>
            <person name="Land M."/>
            <person name="Hauser L."/>
            <person name="Kyrpides N."/>
            <person name="Mikhailova N."/>
            <person name="Oremland R.S."/>
            <person name="Hoeft S.E."/>
            <person name="Switzer-Blum J."/>
            <person name="Kulp T."/>
            <person name="King G."/>
            <person name="Tabita R."/>
            <person name="Witte B."/>
            <person name="Santini J.M."/>
            <person name="Basu P."/>
            <person name="Hollibaugh J.T."/>
            <person name="Xie G."/>
            <person name="Stolz J.F."/>
            <person name="Richardson P."/>
        </authorList>
    </citation>
    <scope>NUCLEOTIDE SEQUENCE [LARGE SCALE GENOMIC DNA]</scope>
    <source>
        <strain evidence="12">ATCC BAA-1101 / DSM 17681 / MLHE-1</strain>
    </source>
</reference>
<dbReference type="EC" id="2.7.2.1" evidence="9"/>
<comment type="subcellular location">
    <subcellularLocation>
        <location evidence="9">Cytoplasm</location>
    </subcellularLocation>
</comment>
<gene>
    <name evidence="9" type="primary">ackA</name>
    <name evidence="11" type="ordered locus">Mlg_2377</name>
</gene>
<evidence type="ECO:0000256" key="5">
    <source>
        <dbReference type="ARBA" id="ARBA00022741"/>
    </source>
</evidence>
<feature type="site" description="Transition state stabilizer" evidence="9">
    <location>
        <position position="240"/>
    </location>
</feature>
<protein>
    <recommendedName>
        <fullName evidence="9">Acetate kinase</fullName>
        <ecNumber evidence="9">2.7.2.1</ecNumber>
    </recommendedName>
    <alternativeName>
        <fullName evidence="9">Acetokinase</fullName>
    </alternativeName>
</protein>
<dbReference type="InterPro" id="IPR000890">
    <property type="entry name" value="Aliphatic_acid_kin_short-chain"/>
</dbReference>
<dbReference type="GO" id="GO:0005524">
    <property type="term" value="F:ATP binding"/>
    <property type="evidence" value="ECO:0007669"/>
    <property type="project" value="UniProtKB-KW"/>
</dbReference>
<dbReference type="GO" id="GO:0005829">
    <property type="term" value="C:cytosol"/>
    <property type="evidence" value="ECO:0007669"/>
    <property type="project" value="TreeGrafter"/>
</dbReference>
<evidence type="ECO:0000256" key="10">
    <source>
        <dbReference type="RuleBase" id="RU003835"/>
    </source>
</evidence>
<dbReference type="HAMAP" id="MF_00020">
    <property type="entry name" value="Acetate_kinase"/>
    <property type="match status" value="1"/>
</dbReference>
<dbReference type="InterPro" id="IPR004372">
    <property type="entry name" value="Ac/propionate_kinase"/>
</dbReference>
<dbReference type="GO" id="GO:0006085">
    <property type="term" value="P:acetyl-CoA biosynthetic process"/>
    <property type="evidence" value="ECO:0007669"/>
    <property type="project" value="UniProtKB-UniRule"/>
</dbReference>
<dbReference type="PRINTS" id="PR00471">
    <property type="entry name" value="ACETATEKNASE"/>
</dbReference>
<dbReference type="GO" id="GO:0008776">
    <property type="term" value="F:acetate kinase activity"/>
    <property type="evidence" value="ECO:0007669"/>
    <property type="project" value="UniProtKB-UniRule"/>
</dbReference>
<dbReference type="OrthoDB" id="9802453at2"/>
<feature type="site" description="Transition state stabilizer" evidence="9">
    <location>
        <position position="180"/>
    </location>
</feature>